<name>A0ABV7XIP1_9GAMM</name>
<dbReference type="EMBL" id="JBHRYA010000002">
    <property type="protein sequence ID" value="MFC3715164.1"/>
    <property type="molecule type" value="Genomic_DNA"/>
</dbReference>
<comment type="caution">
    <text evidence="1">The sequence shown here is derived from an EMBL/GenBank/DDBJ whole genome shotgun (WGS) entry which is preliminary data.</text>
</comment>
<reference evidence="2" key="1">
    <citation type="journal article" date="2019" name="Int. J. Syst. Evol. Microbiol.">
        <title>The Global Catalogue of Microorganisms (GCM) 10K type strain sequencing project: providing services to taxonomists for standard genome sequencing and annotation.</title>
        <authorList>
            <consortium name="The Broad Institute Genomics Platform"/>
            <consortium name="The Broad Institute Genome Sequencing Center for Infectious Disease"/>
            <person name="Wu L."/>
            <person name="Ma J."/>
        </authorList>
    </citation>
    <scope>NUCLEOTIDE SEQUENCE [LARGE SCALE GENOMIC DNA]</scope>
    <source>
        <strain evidence="2">KCTC 42441</strain>
    </source>
</reference>
<organism evidence="1 2">
    <name type="scientific">Luteimonas soli</name>
    <dbReference type="NCBI Taxonomy" id="1648966"/>
    <lineage>
        <taxon>Bacteria</taxon>
        <taxon>Pseudomonadati</taxon>
        <taxon>Pseudomonadota</taxon>
        <taxon>Gammaproteobacteria</taxon>
        <taxon>Lysobacterales</taxon>
        <taxon>Lysobacteraceae</taxon>
        <taxon>Luteimonas</taxon>
    </lineage>
</organism>
<dbReference type="RefSeq" id="WP_386742267.1">
    <property type="nucleotide sequence ID" value="NZ_JBHRYA010000002.1"/>
</dbReference>
<proteinExistence type="predicted"/>
<keyword evidence="2" id="KW-1185">Reference proteome</keyword>
<accession>A0ABV7XIP1</accession>
<protein>
    <submittedName>
        <fullName evidence="1">Uncharacterized protein</fullName>
    </submittedName>
</protein>
<sequence>MHYTYDRSQALSLALIATGDLREIRYVPLLGAPPTARAIARPYLRQLHTVAGGELCGLTVRTWLAYRAEQWAGC</sequence>
<gene>
    <name evidence="1" type="ORF">ACFONC_03240</name>
</gene>
<dbReference type="Proteomes" id="UP001595705">
    <property type="component" value="Unassembled WGS sequence"/>
</dbReference>
<evidence type="ECO:0000313" key="2">
    <source>
        <dbReference type="Proteomes" id="UP001595705"/>
    </source>
</evidence>
<evidence type="ECO:0000313" key="1">
    <source>
        <dbReference type="EMBL" id="MFC3715164.1"/>
    </source>
</evidence>